<dbReference type="InterPro" id="IPR017452">
    <property type="entry name" value="GPCR_Rhodpsn_7TM"/>
</dbReference>
<feature type="transmembrane region" description="Helical" evidence="7">
    <location>
        <begin position="176"/>
        <end position="199"/>
    </location>
</feature>
<keyword evidence="4" id="KW-0297">G-protein coupled receptor</keyword>
<dbReference type="InterPro" id="IPR000276">
    <property type="entry name" value="GPCR_Rhodpsn"/>
</dbReference>
<dbReference type="GO" id="GO:0016020">
    <property type="term" value="C:membrane"/>
    <property type="evidence" value="ECO:0007669"/>
    <property type="project" value="UniProtKB-SubCell"/>
</dbReference>
<comment type="subcellular location">
    <subcellularLocation>
        <location evidence="1">Membrane</location>
        <topology evidence="1">Multi-pass membrane protein</topology>
    </subcellularLocation>
</comment>
<dbReference type="Pfam" id="PF00001">
    <property type="entry name" value="7tm_1"/>
    <property type="match status" value="1"/>
</dbReference>
<evidence type="ECO:0000313" key="9">
    <source>
        <dbReference type="EMBL" id="KXN74292.1"/>
    </source>
</evidence>
<evidence type="ECO:0000256" key="5">
    <source>
        <dbReference type="ARBA" id="ARBA00023136"/>
    </source>
</evidence>
<dbReference type="Gene3D" id="1.20.1070.10">
    <property type="entry name" value="Rhodopsin 7-helix transmembrane proteins"/>
    <property type="match status" value="1"/>
</dbReference>
<keyword evidence="5 7" id="KW-0472">Membrane</keyword>
<feature type="transmembrane region" description="Helical" evidence="7">
    <location>
        <begin position="124"/>
        <end position="145"/>
    </location>
</feature>
<dbReference type="AlphaFoldDB" id="A0A137PH31"/>
<feature type="transmembrane region" description="Helical" evidence="7">
    <location>
        <begin position="20"/>
        <end position="41"/>
    </location>
</feature>
<protein>
    <recommendedName>
        <fullName evidence="8">G-protein coupled receptors family 1 profile domain-containing protein</fullName>
    </recommendedName>
</protein>
<proteinExistence type="predicted"/>
<reference evidence="9 10" key="1">
    <citation type="journal article" date="2015" name="Genome Biol. Evol.">
        <title>Phylogenomic analyses indicate that early fungi evolved digesting cell walls of algal ancestors of land plants.</title>
        <authorList>
            <person name="Chang Y."/>
            <person name="Wang S."/>
            <person name="Sekimoto S."/>
            <person name="Aerts A.L."/>
            <person name="Choi C."/>
            <person name="Clum A."/>
            <person name="LaButti K.M."/>
            <person name="Lindquist E.A."/>
            <person name="Yee Ngan C."/>
            <person name="Ohm R.A."/>
            <person name="Salamov A.A."/>
            <person name="Grigoriev I.V."/>
            <person name="Spatafora J.W."/>
            <person name="Berbee M.L."/>
        </authorList>
    </citation>
    <scope>NUCLEOTIDE SEQUENCE [LARGE SCALE GENOMIC DNA]</scope>
    <source>
        <strain evidence="9 10">NRRL 28638</strain>
    </source>
</reference>
<evidence type="ECO:0000256" key="1">
    <source>
        <dbReference type="ARBA" id="ARBA00004141"/>
    </source>
</evidence>
<evidence type="ECO:0000256" key="2">
    <source>
        <dbReference type="ARBA" id="ARBA00022692"/>
    </source>
</evidence>
<dbReference type="SUPFAM" id="SSF81321">
    <property type="entry name" value="Family A G protein-coupled receptor-like"/>
    <property type="match status" value="1"/>
</dbReference>
<accession>A0A137PH31</accession>
<sequence length="380" mass="43686">MNQSEYKNNLGEGILILDTLEIIVGAIGILANALTIYILVSKMRLRGADTIQSFILAILDILFSMFTVINCICIWKSNHSLMLNDNYYVQLVGFIFYSMGPCVMDSIMILALIRYLGICKQIQLSNLSWIVITLLFIIFDFTIGLNCLVESNYVTQPSLKYAAVEFNSQLGWKNNLYYFTIWVKLTINVVVILVSYLFISLHYYNYLKSMDSSINLSNINRNSKSYSYDIEKVDSLPRVNIDNSYSFQNDSNYTAGSEFALYKGDAGIRSSPSVSNTSINNDKYTTITNQETRMTRLIKSSQIKLYIILTVYVVEILPFFLYQFVFKFFNIRNTPLSDSLASFLTHLVPVTNPCFVLFCNFETYQELVNTVYSIYYKLFN</sequence>
<keyword evidence="4" id="KW-0807">Transducer</keyword>
<gene>
    <name evidence="9" type="ORF">CONCODRAFT_2671</name>
</gene>
<keyword evidence="10" id="KW-1185">Reference proteome</keyword>
<dbReference type="OrthoDB" id="9975554at2759"/>
<evidence type="ECO:0000259" key="8">
    <source>
        <dbReference type="PROSITE" id="PS50262"/>
    </source>
</evidence>
<feature type="transmembrane region" description="Helical" evidence="7">
    <location>
        <begin position="303"/>
        <end position="325"/>
    </location>
</feature>
<dbReference type="GO" id="GO:0004930">
    <property type="term" value="F:G protein-coupled receptor activity"/>
    <property type="evidence" value="ECO:0007669"/>
    <property type="project" value="UniProtKB-KW"/>
</dbReference>
<evidence type="ECO:0000256" key="4">
    <source>
        <dbReference type="ARBA" id="ARBA00023040"/>
    </source>
</evidence>
<dbReference type="PANTHER" id="PTHR24240">
    <property type="entry name" value="OPSIN"/>
    <property type="match status" value="1"/>
</dbReference>
<keyword evidence="6" id="KW-0675">Receptor</keyword>
<dbReference type="Proteomes" id="UP000070444">
    <property type="component" value="Unassembled WGS sequence"/>
</dbReference>
<feature type="transmembrane region" description="Helical" evidence="7">
    <location>
        <begin position="53"/>
        <end position="75"/>
    </location>
</feature>
<dbReference type="EMBL" id="KQ964425">
    <property type="protein sequence ID" value="KXN74292.1"/>
    <property type="molecule type" value="Genomic_DNA"/>
</dbReference>
<feature type="domain" description="G-protein coupled receptors family 1 profile" evidence="8">
    <location>
        <begin position="31"/>
        <end position="356"/>
    </location>
</feature>
<name>A0A137PH31_CONC2</name>
<evidence type="ECO:0000256" key="7">
    <source>
        <dbReference type="SAM" id="Phobius"/>
    </source>
</evidence>
<keyword evidence="2 7" id="KW-0812">Transmembrane</keyword>
<dbReference type="PROSITE" id="PS50262">
    <property type="entry name" value="G_PROTEIN_RECEP_F1_2"/>
    <property type="match status" value="1"/>
</dbReference>
<feature type="transmembrane region" description="Helical" evidence="7">
    <location>
        <begin position="87"/>
        <end position="112"/>
    </location>
</feature>
<keyword evidence="3 7" id="KW-1133">Transmembrane helix</keyword>
<evidence type="ECO:0000256" key="3">
    <source>
        <dbReference type="ARBA" id="ARBA00022989"/>
    </source>
</evidence>
<evidence type="ECO:0000256" key="6">
    <source>
        <dbReference type="ARBA" id="ARBA00023170"/>
    </source>
</evidence>
<organism evidence="9 10">
    <name type="scientific">Conidiobolus coronatus (strain ATCC 28846 / CBS 209.66 / NRRL 28638)</name>
    <name type="common">Delacroixia coronata</name>
    <dbReference type="NCBI Taxonomy" id="796925"/>
    <lineage>
        <taxon>Eukaryota</taxon>
        <taxon>Fungi</taxon>
        <taxon>Fungi incertae sedis</taxon>
        <taxon>Zoopagomycota</taxon>
        <taxon>Entomophthoromycotina</taxon>
        <taxon>Entomophthoromycetes</taxon>
        <taxon>Entomophthorales</taxon>
        <taxon>Ancylistaceae</taxon>
        <taxon>Conidiobolus</taxon>
    </lineage>
</organism>
<evidence type="ECO:0000313" key="10">
    <source>
        <dbReference type="Proteomes" id="UP000070444"/>
    </source>
</evidence>
<dbReference type="InterPro" id="IPR050125">
    <property type="entry name" value="GPCR_opsins"/>
</dbReference>